<keyword evidence="1" id="KW-0812">Transmembrane</keyword>
<organism evidence="2 4">
    <name type="scientific">Peronospora effusa</name>
    <dbReference type="NCBI Taxonomy" id="542832"/>
    <lineage>
        <taxon>Eukaryota</taxon>
        <taxon>Sar</taxon>
        <taxon>Stramenopiles</taxon>
        <taxon>Oomycota</taxon>
        <taxon>Peronosporomycetes</taxon>
        <taxon>Peronosporales</taxon>
        <taxon>Peronosporaceae</taxon>
        <taxon>Peronospora</taxon>
    </lineage>
</organism>
<evidence type="ECO:0000313" key="3">
    <source>
        <dbReference type="EMBL" id="RQM13439.1"/>
    </source>
</evidence>
<dbReference type="EMBL" id="QLLG01000045">
    <property type="protein sequence ID" value="RMX68958.1"/>
    <property type="molecule type" value="Genomic_DNA"/>
</dbReference>
<keyword evidence="4" id="KW-1185">Reference proteome</keyword>
<dbReference type="VEuPathDB" id="FungiDB:DD237_006767"/>
<keyword evidence="1" id="KW-0472">Membrane</keyword>
<sequence>MSVYPYVIVAFFCFVVGYGINHLFMSVVASAVSTIFVFGSEGPKGWQLIHPQHYKTLHETWIKILSDEYNNGYGKHADANVDGRV</sequence>
<gene>
    <name evidence="3" type="ORF">DD237_006767</name>
    <name evidence="2" type="ORF">DD238_006515</name>
</gene>
<dbReference type="AlphaFoldDB" id="A0A3M6VQ08"/>
<dbReference type="EMBL" id="QKXF01000257">
    <property type="protein sequence ID" value="RQM13439.1"/>
    <property type="molecule type" value="Genomic_DNA"/>
</dbReference>
<evidence type="ECO:0000313" key="2">
    <source>
        <dbReference type="EMBL" id="RMX68958.1"/>
    </source>
</evidence>
<comment type="caution">
    <text evidence="2">The sequence shown here is derived from an EMBL/GenBank/DDBJ whole genome shotgun (WGS) entry which is preliminary data.</text>
</comment>
<accession>A0A3M6VQ08</accession>
<proteinExistence type="predicted"/>
<name>A0A3M6VQ08_9STRA</name>
<feature type="transmembrane region" description="Helical" evidence="1">
    <location>
        <begin position="6"/>
        <end position="39"/>
    </location>
</feature>
<reference evidence="4 5" key="1">
    <citation type="submission" date="2018-06" db="EMBL/GenBank/DDBJ databases">
        <title>Comparative genomics of downy mildews reveals potential adaptations to biotrophy.</title>
        <authorList>
            <person name="Fletcher K."/>
            <person name="Klosterman S.J."/>
            <person name="Derevnina L."/>
            <person name="Martin F."/>
            <person name="Koike S."/>
            <person name="Reyes Chin-Wo S."/>
            <person name="Mou B."/>
            <person name="Michelmore R."/>
        </authorList>
    </citation>
    <scope>NUCLEOTIDE SEQUENCE [LARGE SCALE GENOMIC DNA]</scope>
    <source>
        <strain evidence="3 5">R13</strain>
        <strain evidence="2 4">R14</strain>
    </source>
</reference>
<evidence type="ECO:0000313" key="5">
    <source>
        <dbReference type="Proteomes" id="UP000286097"/>
    </source>
</evidence>
<keyword evidence="1" id="KW-1133">Transmembrane helix</keyword>
<evidence type="ECO:0000313" key="4">
    <source>
        <dbReference type="Proteomes" id="UP000282087"/>
    </source>
</evidence>
<evidence type="ECO:0000256" key="1">
    <source>
        <dbReference type="SAM" id="Phobius"/>
    </source>
</evidence>
<dbReference type="Proteomes" id="UP000282087">
    <property type="component" value="Unassembled WGS sequence"/>
</dbReference>
<protein>
    <submittedName>
        <fullName evidence="2">Uncharacterized protein</fullName>
    </submittedName>
</protein>
<dbReference type="Proteomes" id="UP000286097">
    <property type="component" value="Unassembled WGS sequence"/>
</dbReference>